<reference evidence="2 3" key="1">
    <citation type="submission" date="2023-08" db="EMBL/GenBank/DDBJ databases">
        <title>Annotated Genome Sequence of Vanrija albida AlHP1.</title>
        <authorList>
            <person name="Herzog R."/>
        </authorList>
    </citation>
    <scope>NUCLEOTIDE SEQUENCE [LARGE SCALE GENOMIC DNA]</scope>
    <source>
        <strain evidence="2 3">AlHP1</strain>
    </source>
</reference>
<name>A0ABR3PQV4_9TREE</name>
<evidence type="ECO:0000313" key="2">
    <source>
        <dbReference type="EMBL" id="KAL1404844.1"/>
    </source>
</evidence>
<organism evidence="2 3">
    <name type="scientific">Vanrija albida</name>
    <dbReference type="NCBI Taxonomy" id="181172"/>
    <lineage>
        <taxon>Eukaryota</taxon>
        <taxon>Fungi</taxon>
        <taxon>Dikarya</taxon>
        <taxon>Basidiomycota</taxon>
        <taxon>Agaricomycotina</taxon>
        <taxon>Tremellomycetes</taxon>
        <taxon>Trichosporonales</taxon>
        <taxon>Trichosporonaceae</taxon>
        <taxon>Vanrija</taxon>
    </lineage>
</organism>
<dbReference type="Proteomes" id="UP001565368">
    <property type="component" value="Unassembled WGS sequence"/>
</dbReference>
<gene>
    <name evidence="2" type="ORF">Q8F55_008455</name>
</gene>
<evidence type="ECO:0000313" key="3">
    <source>
        <dbReference type="Proteomes" id="UP001565368"/>
    </source>
</evidence>
<feature type="region of interest" description="Disordered" evidence="1">
    <location>
        <begin position="428"/>
        <end position="457"/>
    </location>
</feature>
<sequence>MPTPTAVSTVLQDGGYDHITEYILLHLGDDWRSVLAASATCRHLNALVVGSAALQLILRCAYYGRLGQVPAQAAGGRARLIDVERRWAALAPRRIDTVDLDQRFALHDGTSMAVSDGLVVIGTLPDTASYDGSPFSSPEVGMDSWTVHDFTNHRDGGHVPKVRVHCGLPFAGVAISRSDGLIAVFSIHKAVSEPVLSPTGRPSYRNSVDAAVHLFQLSEPGEATRPLDTDFLDATPHPDSPGLIHLHAETVKYFSFNQRPPYSLSTNLSIVGDTILVSSMALDSRDRLFNWRTGQEINRGKGDWQGSSCKIVAGRHVDLDSLEGVIDWRRYKSKNSDRSDGDLLLAGTREDFISGRRIIDVFEFDSEPSQSHAATIRLANYGPDIHLSPFGAARVADANDGAELPELHEIAWPAMQWRQAARPEIGEHGEDTFSEDSSSEDSFSETHRHSPPFTLPPQVCERDLTMYGRVQTLHADAEHLYLTVYDDSGSEPGVKQLVILSF</sequence>
<feature type="compositionally biased region" description="Acidic residues" evidence="1">
    <location>
        <begin position="432"/>
        <end position="443"/>
    </location>
</feature>
<protein>
    <recommendedName>
        <fullName evidence="4">F-box domain-containing protein</fullName>
    </recommendedName>
</protein>
<comment type="caution">
    <text evidence="2">The sequence shown here is derived from an EMBL/GenBank/DDBJ whole genome shotgun (WGS) entry which is preliminary data.</text>
</comment>
<proteinExistence type="predicted"/>
<evidence type="ECO:0008006" key="4">
    <source>
        <dbReference type="Google" id="ProtNLM"/>
    </source>
</evidence>
<dbReference type="GeneID" id="95989498"/>
<evidence type="ECO:0000256" key="1">
    <source>
        <dbReference type="SAM" id="MobiDB-lite"/>
    </source>
</evidence>
<accession>A0ABR3PQV4</accession>
<dbReference type="RefSeq" id="XP_069204788.1">
    <property type="nucleotide sequence ID" value="XM_069356851.1"/>
</dbReference>
<dbReference type="EMBL" id="JBBXJM010000007">
    <property type="protein sequence ID" value="KAL1404844.1"/>
    <property type="molecule type" value="Genomic_DNA"/>
</dbReference>
<keyword evidence="3" id="KW-1185">Reference proteome</keyword>